<evidence type="ECO:0000313" key="1">
    <source>
        <dbReference type="EMBL" id="QHT00751.1"/>
    </source>
</evidence>
<dbReference type="AlphaFoldDB" id="A0A6C0C8I5"/>
<accession>A0A6C0C8I5</accession>
<protein>
    <submittedName>
        <fullName evidence="1">Uncharacterized protein</fullName>
    </submittedName>
</protein>
<name>A0A6C0C8I5_9ZZZZ</name>
<organism evidence="1">
    <name type="scientific">viral metagenome</name>
    <dbReference type="NCBI Taxonomy" id="1070528"/>
    <lineage>
        <taxon>unclassified sequences</taxon>
        <taxon>metagenomes</taxon>
        <taxon>organismal metagenomes</taxon>
    </lineage>
</organism>
<sequence length="512" mass="58961">MPNIIGHNLLFNITDQRKSKNQEEQLPTQCLLRDQRNGRKSKVTENFETFFRTGHTENVLTEEHKSDNRNRNKLYADTFSTPSMMNKKSDYVEKKYGIKTLLQTKSKFVYPFNSQDQSISEQAIDSIEKYKKHIVESDQCPIEPFIESIKSTVTKNSQTDEPIMHDDEIITKNVQTEEPIISVAKESDIPDEKNGDQILIDQVTKEDAELLNDIKIRTDNIINMDNQSNKAVEKEISVEQEKAAQVPKIEKVIEESKGYVPRRISKYSVSDEKPERRRRNLLDPVIATSDNEPVEQVEKIVPQIPMDEPIHNVEPQEIVEPKKIQNDLEESTFKKADFDPQSQLLMSRRNIESMCIKSNQLETANIEFPKLSLDDISVSLKVVGDLPTADTQTKLIVVNSTHLAIDTSMFQSISRYGAGQSRELIFNFLEHMYSELVNNINLLLADIDAEIQIDDNILIIRGIICKLAVFLHKYENMRSVYKSDSSMFAKLGNNRDKFHSLMTNFFRKVILK</sequence>
<reference evidence="1" key="1">
    <citation type="journal article" date="2020" name="Nature">
        <title>Giant virus diversity and host interactions through global metagenomics.</title>
        <authorList>
            <person name="Schulz F."/>
            <person name="Roux S."/>
            <person name="Paez-Espino D."/>
            <person name="Jungbluth S."/>
            <person name="Walsh D.A."/>
            <person name="Denef V.J."/>
            <person name="McMahon K.D."/>
            <person name="Konstantinidis K.T."/>
            <person name="Eloe-Fadrosh E.A."/>
            <person name="Kyrpides N.C."/>
            <person name="Woyke T."/>
        </authorList>
    </citation>
    <scope>NUCLEOTIDE SEQUENCE</scope>
    <source>
        <strain evidence="1">GVMAG-M-3300020192-26</strain>
    </source>
</reference>
<dbReference type="EMBL" id="MN739358">
    <property type="protein sequence ID" value="QHT00751.1"/>
    <property type="molecule type" value="Genomic_DNA"/>
</dbReference>
<proteinExistence type="predicted"/>